<gene>
    <name evidence="5" type="ORF">FTUN_3805</name>
</gene>
<dbReference type="GO" id="GO:0004039">
    <property type="term" value="F:allophanate hydrolase activity"/>
    <property type="evidence" value="ECO:0007669"/>
    <property type="project" value="UniProtKB-EC"/>
</dbReference>
<dbReference type="Pfam" id="PF02682">
    <property type="entry name" value="CT_C_D"/>
    <property type="match status" value="1"/>
</dbReference>
<dbReference type="InterPro" id="IPR010016">
    <property type="entry name" value="PxpB"/>
</dbReference>
<dbReference type="Gene3D" id="2.40.100.10">
    <property type="entry name" value="Cyclophilin-like"/>
    <property type="match status" value="1"/>
</dbReference>
<feature type="domain" description="Carboxyltransferase" evidence="4">
    <location>
        <begin position="19"/>
        <end position="218"/>
    </location>
</feature>
<proteinExistence type="predicted"/>
<dbReference type="Proteomes" id="UP000503447">
    <property type="component" value="Chromosome"/>
</dbReference>
<dbReference type="InterPro" id="IPR029000">
    <property type="entry name" value="Cyclophilin-like_dom_sf"/>
</dbReference>
<dbReference type="PANTHER" id="PTHR34698">
    <property type="entry name" value="5-OXOPROLINASE SUBUNIT B"/>
    <property type="match status" value="1"/>
</dbReference>
<dbReference type="PANTHER" id="PTHR34698:SF2">
    <property type="entry name" value="5-OXOPROLINASE SUBUNIT B"/>
    <property type="match status" value="1"/>
</dbReference>
<accession>A0A6M5YQN5</accession>
<reference evidence="6" key="1">
    <citation type="submission" date="2020-05" db="EMBL/GenBank/DDBJ databases">
        <title>Frigoriglobus tundricola gen. nov., sp. nov., a psychrotolerant cellulolytic planctomycete of the family Gemmataceae with two divergent copies of 16S rRNA gene.</title>
        <authorList>
            <person name="Kulichevskaya I.S."/>
            <person name="Ivanova A.A."/>
            <person name="Naumoff D.G."/>
            <person name="Beletsky A.V."/>
            <person name="Rijpstra W.I.C."/>
            <person name="Sinninghe Damste J.S."/>
            <person name="Mardanov A.V."/>
            <person name="Ravin N.V."/>
            <person name="Dedysh S.N."/>
        </authorList>
    </citation>
    <scope>NUCLEOTIDE SEQUENCE [LARGE SCALE GENOMIC DNA]</scope>
    <source>
        <strain evidence="6">PL17</strain>
    </source>
</reference>
<evidence type="ECO:0000256" key="2">
    <source>
        <dbReference type="ARBA" id="ARBA00022801"/>
    </source>
</evidence>
<dbReference type="GO" id="GO:0005524">
    <property type="term" value="F:ATP binding"/>
    <property type="evidence" value="ECO:0007669"/>
    <property type="project" value="UniProtKB-KW"/>
</dbReference>
<dbReference type="InterPro" id="IPR003833">
    <property type="entry name" value="CT_C_D"/>
</dbReference>
<dbReference type="KEGG" id="ftj:FTUN_3805"/>
<evidence type="ECO:0000256" key="1">
    <source>
        <dbReference type="ARBA" id="ARBA00022741"/>
    </source>
</evidence>
<dbReference type="SUPFAM" id="SSF160467">
    <property type="entry name" value="PH0987 N-terminal domain-like"/>
    <property type="match status" value="1"/>
</dbReference>
<keyword evidence="3" id="KW-0067">ATP-binding</keyword>
<dbReference type="EMBL" id="CP053452">
    <property type="protein sequence ID" value="QJW96248.1"/>
    <property type="molecule type" value="Genomic_DNA"/>
</dbReference>
<keyword evidence="1" id="KW-0547">Nucleotide-binding</keyword>
<keyword evidence="6" id="KW-1185">Reference proteome</keyword>
<dbReference type="SUPFAM" id="SSF50891">
    <property type="entry name" value="Cyclophilin-like"/>
    <property type="match status" value="1"/>
</dbReference>
<dbReference type="SMART" id="SM00796">
    <property type="entry name" value="AHS1"/>
    <property type="match status" value="1"/>
</dbReference>
<name>A0A6M5YQN5_9BACT</name>
<evidence type="ECO:0000256" key="3">
    <source>
        <dbReference type="ARBA" id="ARBA00022840"/>
    </source>
</evidence>
<evidence type="ECO:0000313" key="5">
    <source>
        <dbReference type="EMBL" id="QJW96248.1"/>
    </source>
</evidence>
<dbReference type="AlphaFoldDB" id="A0A6M5YQN5"/>
<sequence length="254" mass="27888">MAFSTRRTCGRNWPRTKRMKLMPLGDQAVLAYLADEAAAVRFAGAVRAANPSWLFDVVPAYASVGVFFDADQIRAADVIAFLRGERAFPAFTITQGADAPRTERYFTIPVCYEMQLDLPRVCEVTGLSADEVVRRHTGAGYTVYAIGFVPGFPYLGYLPPELCGVGRLASPRVRVEPGSVGLTGRQTGIYPLPRPGGWNLIGRTPLTIVDAASGFFPLRVGDAVRFERIDEKEYRELDGERLGPGGRPDRDRGQ</sequence>
<protein>
    <submittedName>
        <fullName evidence="5">Allophanate hydrolase 2 subunit 1</fullName>
        <ecNumber evidence="5">3.5.1.54</ecNumber>
    </submittedName>
</protein>
<keyword evidence="2 5" id="KW-0378">Hydrolase</keyword>
<evidence type="ECO:0000259" key="4">
    <source>
        <dbReference type="SMART" id="SM00796"/>
    </source>
</evidence>
<evidence type="ECO:0000313" key="6">
    <source>
        <dbReference type="Proteomes" id="UP000503447"/>
    </source>
</evidence>
<dbReference type="EC" id="3.5.1.54" evidence="5"/>
<organism evidence="5 6">
    <name type="scientific">Frigoriglobus tundricola</name>
    <dbReference type="NCBI Taxonomy" id="2774151"/>
    <lineage>
        <taxon>Bacteria</taxon>
        <taxon>Pseudomonadati</taxon>
        <taxon>Planctomycetota</taxon>
        <taxon>Planctomycetia</taxon>
        <taxon>Gemmatales</taxon>
        <taxon>Gemmataceae</taxon>
        <taxon>Frigoriglobus</taxon>
    </lineage>
</organism>
<dbReference type="Gene3D" id="3.30.1360.40">
    <property type="match status" value="1"/>
</dbReference>